<dbReference type="SUPFAM" id="SSF46785">
    <property type="entry name" value="Winged helix' DNA-binding domain"/>
    <property type="match status" value="1"/>
</dbReference>
<dbReference type="EMBL" id="AP014936">
    <property type="protein sequence ID" value="BAU48401.1"/>
    <property type="molecule type" value="Genomic_DNA"/>
</dbReference>
<evidence type="ECO:0000256" key="2">
    <source>
        <dbReference type="ARBA" id="ARBA00023125"/>
    </source>
</evidence>
<dbReference type="AlphaFoldDB" id="A0A1B4VBU9"/>
<dbReference type="InterPro" id="IPR050679">
    <property type="entry name" value="Bact_HTH_transcr_reg"/>
</dbReference>
<name>A0A1B4VBU9_9GAMM</name>
<gene>
    <name evidence="6" type="ORF">SVA_1847</name>
</gene>
<dbReference type="Pfam" id="PF07702">
    <property type="entry name" value="UTRA"/>
    <property type="match status" value="1"/>
</dbReference>
<keyword evidence="1" id="KW-0805">Transcription regulation</keyword>
<evidence type="ECO:0000259" key="5">
    <source>
        <dbReference type="PROSITE" id="PS50949"/>
    </source>
</evidence>
<keyword evidence="7" id="KW-1185">Reference proteome</keyword>
<dbReference type="GO" id="GO:0003700">
    <property type="term" value="F:DNA-binding transcription factor activity"/>
    <property type="evidence" value="ECO:0007669"/>
    <property type="project" value="InterPro"/>
</dbReference>
<dbReference type="InterPro" id="IPR036390">
    <property type="entry name" value="WH_DNA-bd_sf"/>
</dbReference>
<keyword evidence="3" id="KW-0804">Transcription</keyword>
<feature type="region of interest" description="Disordered" evidence="4">
    <location>
        <begin position="1"/>
        <end position="21"/>
    </location>
</feature>
<dbReference type="Proteomes" id="UP000218899">
    <property type="component" value="Chromosome"/>
</dbReference>
<evidence type="ECO:0000256" key="4">
    <source>
        <dbReference type="SAM" id="MobiDB-lite"/>
    </source>
</evidence>
<feature type="domain" description="HTH gntR-type" evidence="5">
    <location>
        <begin position="23"/>
        <end position="91"/>
    </location>
</feature>
<dbReference type="Gene3D" id="1.10.10.10">
    <property type="entry name" value="Winged helix-like DNA-binding domain superfamily/Winged helix DNA-binding domain"/>
    <property type="match status" value="1"/>
</dbReference>
<accession>A0A1B4VBU9</accession>
<dbReference type="CDD" id="cd07377">
    <property type="entry name" value="WHTH_GntR"/>
    <property type="match status" value="1"/>
</dbReference>
<dbReference type="InterPro" id="IPR011663">
    <property type="entry name" value="UTRA"/>
</dbReference>
<dbReference type="InterPro" id="IPR000524">
    <property type="entry name" value="Tscrpt_reg_HTH_GntR"/>
</dbReference>
<dbReference type="OrthoDB" id="7173258at2"/>
<dbReference type="InterPro" id="IPR028978">
    <property type="entry name" value="Chorismate_lyase_/UTRA_dom_sf"/>
</dbReference>
<dbReference type="PROSITE" id="PS50949">
    <property type="entry name" value="HTH_GNTR"/>
    <property type="match status" value="1"/>
</dbReference>
<evidence type="ECO:0000256" key="1">
    <source>
        <dbReference type="ARBA" id="ARBA00023015"/>
    </source>
</evidence>
<sequence length="259" mass="28632">MTGGSGRRYNARTPHGGSAAVQSPLYRHVISQITQKLESGEWRSGETIPSEPRLAQQFHVSVGTIRKAIDELVAGQILVRHQGRGTFVSTHSEDHYRYHFFHIVDADGTKRFPAVELHAFRRGRADGSEAAKLGLKRGAPVIRVVNLLRLDDDPVVLDRITIAAQQFPGLTRAIFVARPGTIYHLYQERYGVSVIRAVERLRAVTADGATGKALGVRAGDPLLEIERVAYTYRDRPVELRVSQVNTGHHAYLSELGKGA</sequence>
<organism evidence="6 7">
    <name type="scientific">Sulfurifustis variabilis</name>
    <dbReference type="NCBI Taxonomy" id="1675686"/>
    <lineage>
        <taxon>Bacteria</taxon>
        <taxon>Pseudomonadati</taxon>
        <taxon>Pseudomonadota</taxon>
        <taxon>Gammaproteobacteria</taxon>
        <taxon>Acidiferrobacterales</taxon>
        <taxon>Acidiferrobacteraceae</taxon>
        <taxon>Sulfurifustis</taxon>
    </lineage>
</organism>
<dbReference type="SUPFAM" id="SSF64288">
    <property type="entry name" value="Chorismate lyase-like"/>
    <property type="match status" value="1"/>
</dbReference>
<reference evidence="6 7" key="1">
    <citation type="submission" date="2015-08" db="EMBL/GenBank/DDBJ databases">
        <title>Complete genome sequence of Sulfurifustis variabilis.</title>
        <authorList>
            <person name="Miura A."/>
            <person name="Kojima H."/>
            <person name="Fukui M."/>
        </authorList>
    </citation>
    <scope>NUCLEOTIDE SEQUENCE [LARGE SCALE GENOMIC DNA]</scope>
    <source>
        <strain evidence="7">skN76</strain>
    </source>
</reference>
<dbReference type="InterPro" id="IPR036388">
    <property type="entry name" value="WH-like_DNA-bd_sf"/>
</dbReference>
<dbReference type="GO" id="GO:0003677">
    <property type="term" value="F:DNA binding"/>
    <property type="evidence" value="ECO:0007669"/>
    <property type="project" value="UniProtKB-KW"/>
</dbReference>
<evidence type="ECO:0000256" key="3">
    <source>
        <dbReference type="ARBA" id="ARBA00023163"/>
    </source>
</evidence>
<evidence type="ECO:0000313" key="7">
    <source>
        <dbReference type="Proteomes" id="UP000218899"/>
    </source>
</evidence>
<evidence type="ECO:0000313" key="6">
    <source>
        <dbReference type="EMBL" id="BAU48401.1"/>
    </source>
</evidence>
<proteinExistence type="predicted"/>
<dbReference type="SMART" id="SM00866">
    <property type="entry name" value="UTRA"/>
    <property type="match status" value="1"/>
</dbReference>
<keyword evidence="2" id="KW-0238">DNA-binding</keyword>
<dbReference type="PANTHER" id="PTHR44846">
    <property type="entry name" value="MANNOSYL-D-GLYCERATE TRANSPORT/METABOLISM SYSTEM REPRESSOR MNGR-RELATED"/>
    <property type="match status" value="1"/>
</dbReference>
<dbReference type="PANTHER" id="PTHR44846:SF1">
    <property type="entry name" value="MANNOSYL-D-GLYCERATE TRANSPORT_METABOLISM SYSTEM REPRESSOR MNGR-RELATED"/>
    <property type="match status" value="1"/>
</dbReference>
<protein>
    <submittedName>
        <fullName evidence="6">GntR family transcriptional regulator</fullName>
    </submittedName>
</protein>
<dbReference type="Gene3D" id="3.40.1410.10">
    <property type="entry name" value="Chorismate lyase-like"/>
    <property type="match status" value="1"/>
</dbReference>
<dbReference type="SMART" id="SM00345">
    <property type="entry name" value="HTH_GNTR"/>
    <property type="match status" value="1"/>
</dbReference>
<dbReference type="KEGG" id="sva:SVA_1847"/>
<dbReference type="Pfam" id="PF00392">
    <property type="entry name" value="GntR"/>
    <property type="match status" value="1"/>
</dbReference>
<dbReference type="GO" id="GO:0045892">
    <property type="term" value="P:negative regulation of DNA-templated transcription"/>
    <property type="evidence" value="ECO:0007669"/>
    <property type="project" value="TreeGrafter"/>
</dbReference>